<dbReference type="Pfam" id="PF21073">
    <property type="entry name" value="GDH_HM1"/>
    <property type="match status" value="1"/>
</dbReference>
<dbReference type="Pfam" id="PF21074">
    <property type="entry name" value="GDH_C"/>
    <property type="match status" value="1"/>
</dbReference>
<dbReference type="InterPro" id="IPR049059">
    <property type="entry name" value="NAD_Glu_DH_HM1"/>
</dbReference>
<dbReference type="EMBL" id="JACBYQ010000001">
    <property type="protein sequence ID" value="NYE94901.1"/>
    <property type="molecule type" value="Genomic_DNA"/>
</dbReference>
<dbReference type="GO" id="GO:0006538">
    <property type="term" value="P:L-glutamate catabolic process"/>
    <property type="evidence" value="ECO:0007669"/>
    <property type="project" value="InterPro"/>
</dbReference>
<gene>
    <name evidence="6" type="ORF">FHU41_001122</name>
</gene>
<evidence type="ECO:0000259" key="4">
    <source>
        <dbReference type="Pfam" id="PF21076"/>
    </source>
</evidence>
<dbReference type="InterPro" id="IPR049056">
    <property type="entry name" value="NAD_Glu_DH_HM3"/>
</dbReference>
<dbReference type="InterPro" id="IPR049064">
    <property type="entry name" value="NAD_Glu_DH_ACT3"/>
</dbReference>
<feature type="domain" description="NAD-glutamate dehydrogenase ACT3" evidence="5">
    <location>
        <begin position="585"/>
        <end position="655"/>
    </location>
</feature>
<dbReference type="SUPFAM" id="SSF51735">
    <property type="entry name" value="NAD(P)-binding Rossmann-fold domains"/>
    <property type="match status" value="1"/>
</dbReference>
<dbReference type="InterPro" id="IPR024727">
    <property type="entry name" value="NAD_Glu_DH_N_ACT1"/>
</dbReference>
<accession>A0A7Y9LSR1</accession>
<dbReference type="PIRSF" id="PIRSF036761">
    <property type="entry name" value="GDH_Mll4104"/>
    <property type="match status" value="1"/>
</dbReference>
<dbReference type="GO" id="GO:0004352">
    <property type="term" value="F:glutamate dehydrogenase (NAD+) activity"/>
    <property type="evidence" value="ECO:0007669"/>
    <property type="project" value="UniProtKB-EC"/>
</dbReference>
<dbReference type="InterPro" id="IPR048381">
    <property type="entry name" value="GDH_C"/>
</dbReference>
<dbReference type="PANTHER" id="PTHR43403">
    <property type="entry name" value="NAD-SPECIFIC GLUTAMATE DEHYDROGENASE"/>
    <property type="match status" value="1"/>
</dbReference>
<name>A0A7Y9LSR1_9MICC</name>
<organism evidence="6 7">
    <name type="scientific">Psychromicrobium silvestre</name>
    <dbReference type="NCBI Taxonomy" id="1645614"/>
    <lineage>
        <taxon>Bacteria</taxon>
        <taxon>Bacillati</taxon>
        <taxon>Actinomycetota</taxon>
        <taxon>Actinomycetes</taxon>
        <taxon>Micrococcales</taxon>
        <taxon>Micrococcaceae</taxon>
        <taxon>Psychromicrobium</taxon>
    </lineage>
</organism>
<dbReference type="SUPFAM" id="SSF53223">
    <property type="entry name" value="Aminoacid dehydrogenase-like, N-terminal domain"/>
    <property type="match status" value="1"/>
</dbReference>
<feature type="domain" description="NAD-glutamate dehydrogenase catalytic" evidence="1">
    <location>
        <begin position="760"/>
        <end position="1253"/>
    </location>
</feature>
<dbReference type="Pfam" id="PF05088">
    <property type="entry name" value="Bac_GDH_CD"/>
    <property type="match status" value="1"/>
</dbReference>
<comment type="caution">
    <text evidence="6">The sequence shown here is derived from an EMBL/GenBank/DDBJ whole genome shotgun (WGS) entry which is preliminary data.</text>
</comment>
<dbReference type="PANTHER" id="PTHR43403:SF1">
    <property type="entry name" value="NAD-SPECIFIC GLUTAMATE DEHYDROGENASE"/>
    <property type="match status" value="1"/>
</dbReference>
<protein>
    <submittedName>
        <fullName evidence="6">Glutamate dehydrogenase</fullName>
        <ecNumber evidence="6">1.4.1.2</ecNumber>
    </submittedName>
</protein>
<dbReference type="Gene3D" id="3.40.50.720">
    <property type="entry name" value="NAD(P)-binding Rossmann-like Domain"/>
    <property type="match status" value="1"/>
</dbReference>
<dbReference type="InterPro" id="IPR007780">
    <property type="entry name" value="NAD_Glu_DH_bac"/>
</dbReference>
<proteinExistence type="predicted"/>
<dbReference type="Proteomes" id="UP000521748">
    <property type="component" value="Unassembled WGS sequence"/>
</dbReference>
<evidence type="ECO:0000259" key="5">
    <source>
        <dbReference type="Pfam" id="PF21077"/>
    </source>
</evidence>
<dbReference type="Pfam" id="PF21079">
    <property type="entry name" value="GDH_HM2"/>
    <property type="match status" value="1"/>
</dbReference>
<dbReference type="RefSeq" id="WP_179388612.1">
    <property type="nucleotide sequence ID" value="NZ_JACBYQ010000001.1"/>
</dbReference>
<dbReference type="EC" id="1.4.1.2" evidence="6"/>
<reference evidence="6 7" key="1">
    <citation type="submission" date="2020-07" db="EMBL/GenBank/DDBJ databases">
        <title>Sequencing the genomes of 1000 actinobacteria strains.</title>
        <authorList>
            <person name="Klenk H.-P."/>
        </authorList>
    </citation>
    <scope>NUCLEOTIDE SEQUENCE [LARGE SCALE GENOMIC DNA]</scope>
    <source>
        <strain evidence="6 7">DSM 102047</strain>
    </source>
</reference>
<dbReference type="Pfam" id="PF21078">
    <property type="entry name" value="GDH_HM3"/>
    <property type="match status" value="1"/>
</dbReference>
<dbReference type="Pfam" id="PF21075">
    <property type="entry name" value="GDH_ACT1"/>
    <property type="match status" value="1"/>
</dbReference>
<dbReference type="Pfam" id="PF21076">
    <property type="entry name" value="GDH_ACT2"/>
    <property type="match status" value="1"/>
</dbReference>
<evidence type="ECO:0000313" key="6">
    <source>
        <dbReference type="EMBL" id="NYE94901.1"/>
    </source>
</evidence>
<dbReference type="InterPro" id="IPR036291">
    <property type="entry name" value="NAD(P)-bd_dom_sf"/>
</dbReference>
<feature type="domain" description="NAD-specific glutamate dehydrogenase C-terminal" evidence="2">
    <location>
        <begin position="1300"/>
        <end position="1642"/>
    </location>
</feature>
<dbReference type="InterPro" id="IPR028971">
    <property type="entry name" value="NAD-GDH_cat"/>
</dbReference>
<evidence type="ECO:0000259" key="2">
    <source>
        <dbReference type="Pfam" id="PF21074"/>
    </source>
</evidence>
<feature type="domain" description="NAD-glutamate dehydrogenase N-terminal ACT1" evidence="3">
    <location>
        <begin position="36"/>
        <end position="197"/>
    </location>
</feature>
<dbReference type="Pfam" id="PF21077">
    <property type="entry name" value="GDH_ACT3"/>
    <property type="match status" value="1"/>
</dbReference>
<evidence type="ECO:0000259" key="3">
    <source>
        <dbReference type="Pfam" id="PF21075"/>
    </source>
</evidence>
<evidence type="ECO:0000313" key="7">
    <source>
        <dbReference type="Proteomes" id="UP000521748"/>
    </source>
</evidence>
<sequence length="1647" mass="182920">MSNGFEEAGTPGAEATKLPTAKLTAAKLTESAVEGFIADYYEQIAEEDRTKYEPSTLRQRALFHRELAQSRPSGTAKVAVVNESDQARHYQETVVYIVTDDMPFLVDSVTAEVAKQGAAITLVVHPMFVVTRDNNDDELVKVAKVPTYLGVASGDTAAMPDISHLIANGNQSSYMESWIAIEISQLDEEGRNKLAEGLERVLDDVRVAVQDWQAMRHKAVACAADLAKVTGSDQLADLREAEELLSWMDAGNFTFLGYREYDLLNEDGEDVLVNREGSGLGLLRESRVPTQVQHLTTEGRKKAREKRALVITKANSRSTVHRSGYLDYIGVKSFDAAGNVNGEQRFIGLFASGVYTGSVRTIPVVREKVNAVLRHFGFPPDSHSGKDLFAVLETYPRDELFQIDVADLTAIAEGILRLQERRRTRLFLRPDIYGRFMSALVFIPRDRYTTAVRRRIEGELTRTFDAVSIDFEARMSESTLARLFFRIRLPRGADISKVDTADLEARLVTAARSWSEGLIEVLAKVLPVDQASELAGQWAEAFPASYRVDFEVEDAIEDIRRFEEYDASYLAAKQLDAEASCRPGLHVYVPLGAQEELEEDARIKLYMAHPKSLSQILPFFHNLGIEVLDERPFEIQTSDKRDFFLYDLGLKYPAGVDPLQTGQLLADSFGAAITGASESDAFDRLVLREGMAWRQVVILRSYAKYLRQMGNANSYGFVADTLMGNPAVAKALVELFETSFNPALAEAERPASLERVREQLSEGLEKVPTLDADRVLRTLAQLIEATLRTNYFQLKPYLSVKLNPTAIDGLPFPRPMFEIWVYSPRVEGVHLRFGKVARGGLRWSDRREDFRTEILGLVKAQTVKNAVIVPTGAKGGFFAKALPDPAVDRGAWMAEGIESYKTFIRGLLDVTDNLVTTEAGETLVPPADVVRYDGDDSYLVVAADKGTASFSDIANSISADYGFWLGDAFASGGSVGYDHKAMGITARGAWESVKRHFSELDLDTQTEDFTMVGVGDMSGDVFGNGALLSEHIKLLAAFDHRHIFLDPNPDPAISYAERRRLFELPRSSWDDYDKSLISAGGGVFARQVKTVPISEQVRLALGLPEGTVTMTPPDLLRAILLAPADLLYNGGIGTYVKASTETQAEVGDKANDAIRVDGKDLRVKVIGEGGNLGMTQRGRIEAALHGVILNTDAIDNSAGVDCSDHEVNIKIFVDRMVAAGRLRAEERAEFLAEMTSEVGRLVLEDNVDQNVLLLNDRMRVVEWSPSYERLMDWLESSADLDRNIEALPSTEELRVRLDGGQGLTSPELSVLAAYAKIELTKALRDSDFADDPWFRSTLRDYFPKHFAERFDAELDSHPLRREIIATVVANDMINIGGITFAFRAIEETSASEAVLARAFVAMREIFQLDQLTEALAALPPSFPTEHWCNIHLDMRRLLDRAVRWLIGHSGVSEPISEIVAKYQPVVSSLRSKLNSYLDGVDQQRVQAWHERAISWGVPSELGNRWSEMFESYALLDVARVSDQIEEPVEEVAKVYYAVFAQFGVDSLLERISALPREDRWQALARGALRDDLYSTVVDITLAVMRATPAIPGAPTAGAHERIEAWAQQNAEQLGRAKAMFDEVNQLEKDDMASLSVALRLLRSIVRR</sequence>
<feature type="domain" description="NAD-glutamate dehydrogenase ACT2" evidence="4">
    <location>
        <begin position="425"/>
        <end position="515"/>
    </location>
</feature>
<dbReference type="GO" id="GO:0004069">
    <property type="term" value="F:L-aspartate:2-oxoglutarate aminotransferase activity"/>
    <property type="evidence" value="ECO:0007669"/>
    <property type="project" value="InterPro"/>
</dbReference>
<keyword evidence="6" id="KW-0560">Oxidoreductase</keyword>
<dbReference type="InterPro" id="IPR049058">
    <property type="entry name" value="NAD_Glu_DH_HM2"/>
</dbReference>
<keyword evidence="7" id="KW-1185">Reference proteome</keyword>
<dbReference type="InterPro" id="IPR049062">
    <property type="entry name" value="NAD_Glu_DH_ACT2"/>
</dbReference>
<dbReference type="InterPro" id="IPR046346">
    <property type="entry name" value="Aminoacid_DH-like_N_sf"/>
</dbReference>
<evidence type="ECO:0000259" key="1">
    <source>
        <dbReference type="Pfam" id="PF05088"/>
    </source>
</evidence>